<protein>
    <submittedName>
        <fullName evidence="1">Uncharacterized protein</fullName>
    </submittedName>
</protein>
<evidence type="ECO:0000313" key="2">
    <source>
        <dbReference type="Proteomes" id="UP000292564"/>
    </source>
</evidence>
<name>A0A4Q7ZHQ5_9ACTN</name>
<sequence>MFGSAALALAGTGHPLLAAGFAALAAANRLALHLLRTTTGGEPV</sequence>
<proteinExistence type="predicted"/>
<evidence type="ECO:0000313" key="1">
    <source>
        <dbReference type="EMBL" id="RZU49619.1"/>
    </source>
</evidence>
<accession>A0A4Q7ZHQ5</accession>
<dbReference type="AlphaFoldDB" id="A0A4Q7ZHQ5"/>
<dbReference type="RefSeq" id="WP_278044968.1">
    <property type="nucleotide sequence ID" value="NZ_SHKY01000001.1"/>
</dbReference>
<keyword evidence="2" id="KW-1185">Reference proteome</keyword>
<reference evidence="1 2" key="1">
    <citation type="submission" date="2019-02" db="EMBL/GenBank/DDBJ databases">
        <title>Sequencing the genomes of 1000 actinobacteria strains.</title>
        <authorList>
            <person name="Klenk H.-P."/>
        </authorList>
    </citation>
    <scope>NUCLEOTIDE SEQUENCE [LARGE SCALE GENOMIC DNA]</scope>
    <source>
        <strain evidence="1 2">DSM 45162</strain>
    </source>
</reference>
<comment type="caution">
    <text evidence="1">The sequence shown here is derived from an EMBL/GenBank/DDBJ whole genome shotgun (WGS) entry which is preliminary data.</text>
</comment>
<gene>
    <name evidence="1" type="ORF">EV385_1372</name>
</gene>
<organism evidence="1 2">
    <name type="scientific">Krasilnikovia cinnamomea</name>
    <dbReference type="NCBI Taxonomy" id="349313"/>
    <lineage>
        <taxon>Bacteria</taxon>
        <taxon>Bacillati</taxon>
        <taxon>Actinomycetota</taxon>
        <taxon>Actinomycetes</taxon>
        <taxon>Micromonosporales</taxon>
        <taxon>Micromonosporaceae</taxon>
        <taxon>Krasilnikovia</taxon>
    </lineage>
</organism>
<dbReference type="Proteomes" id="UP000292564">
    <property type="component" value="Unassembled WGS sequence"/>
</dbReference>
<dbReference type="EMBL" id="SHKY01000001">
    <property type="protein sequence ID" value="RZU49619.1"/>
    <property type="molecule type" value="Genomic_DNA"/>
</dbReference>